<evidence type="ECO:0000313" key="2">
    <source>
        <dbReference type="Proteomes" id="UP000049495"/>
    </source>
</evidence>
<gene>
    <name evidence="1" type="ORF">VCR5J5_70033</name>
</gene>
<dbReference type="Proteomes" id="UP000049495">
    <property type="component" value="Unassembled WGS sequence"/>
</dbReference>
<proteinExistence type="predicted"/>
<reference evidence="2" key="1">
    <citation type="submission" date="2014-06" db="EMBL/GenBank/DDBJ databases">
        <authorList>
            <person name="Le Roux Frederique"/>
        </authorList>
    </citation>
    <scope>NUCLEOTIDE SEQUENCE [LARGE SCALE GENOMIC DNA]</scope>
    <source>
        <strain evidence="2">J5-5</strain>
    </source>
</reference>
<sequence>MESEKAVCKETRSMAKAALSFHIDTPKIMIAEVSFVVP</sequence>
<organism evidence="1 2">
    <name type="scientific">Vibrio crassostreae</name>
    <dbReference type="NCBI Taxonomy" id="246167"/>
    <lineage>
        <taxon>Bacteria</taxon>
        <taxon>Pseudomonadati</taxon>
        <taxon>Pseudomonadota</taxon>
        <taxon>Gammaproteobacteria</taxon>
        <taxon>Vibrionales</taxon>
        <taxon>Vibrionaceae</taxon>
        <taxon>Vibrio</taxon>
    </lineage>
</organism>
<dbReference type="AlphaFoldDB" id="A0A822N6K5"/>
<comment type="caution">
    <text evidence="1">The sequence shown here is derived from an EMBL/GenBank/DDBJ whole genome shotgun (WGS) entry which is preliminary data.</text>
</comment>
<evidence type="ECO:0000313" key="1">
    <source>
        <dbReference type="EMBL" id="CDT56593.1"/>
    </source>
</evidence>
<protein>
    <submittedName>
        <fullName evidence="1">Uncharacterized protein</fullName>
    </submittedName>
</protein>
<name>A0A822N6K5_9VIBR</name>
<accession>A0A822N6K5</accession>
<dbReference type="EMBL" id="CCJV01000133">
    <property type="protein sequence ID" value="CDT56593.1"/>
    <property type="molecule type" value="Genomic_DNA"/>
</dbReference>